<dbReference type="Proteomes" id="UP000779508">
    <property type="component" value="Unassembled WGS sequence"/>
</dbReference>
<keyword evidence="1" id="KW-0472">Membrane</keyword>
<proteinExistence type="predicted"/>
<evidence type="ECO:0000313" key="3">
    <source>
        <dbReference type="Proteomes" id="UP000779508"/>
    </source>
</evidence>
<keyword evidence="1" id="KW-1133">Transmembrane helix</keyword>
<gene>
    <name evidence="2" type="ORF">KQI88_11030</name>
</gene>
<reference evidence="2 3" key="1">
    <citation type="submission" date="2021-06" db="EMBL/GenBank/DDBJ databases">
        <authorList>
            <person name="Sun Q."/>
            <person name="Li D."/>
        </authorList>
    </citation>
    <scope>NUCLEOTIDE SEQUENCE [LARGE SCALE GENOMIC DNA]</scope>
    <source>
        <strain evidence="2 3">MSJ-5</strain>
    </source>
</reference>
<accession>A0ABS6G690</accession>
<feature type="transmembrane region" description="Helical" evidence="1">
    <location>
        <begin position="182"/>
        <end position="202"/>
    </location>
</feature>
<organism evidence="2 3">
    <name type="scientific">Alkaliphilus flagellatus</name>
    <dbReference type="NCBI Taxonomy" id="2841507"/>
    <lineage>
        <taxon>Bacteria</taxon>
        <taxon>Bacillati</taxon>
        <taxon>Bacillota</taxon>
        <taxon>Clostridia</taxon>
        <taxon>Peptostreptococcales</taxon>
        <taxon>Natronincolaceae</taxon>
        <taxon>Alkaliphilus</taxon>
    </lineage>
</organism>
<dbReference type="RefSeq" id="WP_216417312.1">
    <property type="nucleotide sequence ID" value="NZ_JAHLQK010000004.1"/>
</dbReference>
<dbReference type="EMBL" id="JAHLQK010000004">
    <property type="protein sequence ID" value="MBU5676950.1"/>
    <property type="molecule type" value="Genomic_DNA"/>
</dbReference>
<protein>
    <recommendedName>
        <fullName evidence="4">Mannosyl-glycoprotein endo-beta-N-acetylglucosaminidase</fullName>
    </recommendedName>
</protein>
<keyword evidence="3" id="KW-1185">Reference proteome</keyword>
<evidence type="ECO:0000256" key="1">
    <source>
        <dbReference type="SAM" id="Phobius"/>
    </source>
</evidence>
<name>A0ABS6G690_9FIRM</name>
<sequence>MGDFVQYLKSNKILTAQDIIRLRTYIENKYPNSDVNKQADILINSIRSIIDGYLKSIPRDHQHKIRETLLKNKLLYKQETIVLYDIFETFITINVEDSNFLNVILDWVNCYLDKPISKEDLSLYFPHIEENDTILLKTEYGISSIINPEVIEENYTASKEENILSKQFNFKKIKSSFQLSSINVLFTGLFLLIFFSFFVNYLQSNSVKAEEEDIIVKIETIEYKHPYLPSYFRYKNIDENKLKTYLKSRDSLLEEEPYFSSIINTSREFDLNPLILFAIAGHEQGFVPKTNPSSKEIINNPFNVFISWQEYNTDIIDSSQITARTVINLSKDRPDEIDPFQWINRKYAEDKNWWKGVRSIFNRLEREVNNFSSE</sequence>
<comment type="caution">
    <text evidence="2">The sequence shown here is derived from an EMBL/GenBank/DDBJ whole genome shotgun (WGS) entry which is preliminary data.</text>
</comment>
<keyword evidence="1" id="KW-0812">Transmembrane</keyword>
<evidence type="ECO:0008006" key="4">
    <source>
        <dbReference type="Google" id="ProtNLM"/>
    </source>
</evidence>
<evidence type="ECO:0000313" key="2">
    <source>
        <dbReference type="EMBL" id="MBU5676950.1"/>
    </source>
</evidence>